<gene>
    <name evidence="2" type="ORF">Cvel_10468</name>
</gene>
<name>A0A0G4I2Q2_9ALVE</name>
<dbReference type="Pfam" id="PF21948">
    <property type="entry name" value="LplA-B_cat"/>
    <property type="match status" value="1"/>
</dbReference>
<dbReference type="EMBL" id="CDMZ01004882">
    <property type="protein sequence ID" value="CEM51220.1"/>
    <property type="molecule type" value="Genomic_DNA"/>
</dbReference>
<dbReference type="AlphaFoldDB" id="A0A0G4I2Q2"/>
<evidence type="ECO:0000259" key="1">
    <source>
        <dbReference type="PROSITE" id="PS51733"/>
    </source>
</evidence>
<dbReference type="InterPro" id="IPR053264">
    <property type="entry name" value="Lipoate-ligase_2_inactive"/>
</dbReference>
<organism evidence="2">
    <name type="scientific">Chromera velia CCMP2878</name>
    <dbReference type="NCBI Taxonomy" id="1169474"/>
    <lineage>
        <taxon>Eukaryota</taxon>
        <taxon>Sar</taxon>
        <taxon>Alveolata</taxon>
        <taxon>Colpodellida</taxon>
        <taxon>Chromeraceae</taxon>
        <taxon>Chromera</taxon>
    </lineage>
</organism>
<dbReference type="PROSITE" id="PS51733">
    <property type="entry name" value="BPL_LPL_CATALYTIC"/>
    <property type="match status" value="1"/>
</dbReference>
<evidence type="ECO:0000313" key="2">
    <source>
        <dbReference type="EMBL" id="CEM51220.1"/>
    </source>
</evidence>
<dbReference type="Gene3D" id="3.30.930.10">
    <property type="entry name" value="Bira Bifunctional Protein, Domain 2"/>
    <property type="match status" value="1"/>
</dbReference>
<dbReference type="PhylomeDB" id="A0A0G4I2Q2"/>
<proteinExistence type="predicted"/>
<dbReference type="SUPFAM" id="SSF55681">
    <property type="entry name" value="Class II aaRS and biotin synthetases"/>
    <property type="match status" value="1"/>
</dbReference>
<accession>A0A0G4I2Q2</accession>
<dbReference type="PANTHER" id="PTHR43506:SF1">
    <property type="entry name" value="BPL_LPL CATALYTIC DOMAIN-CONTAINING PROTEIN"/>
    <property type="match status" value="1"/>
</dbReference>
<dbReference type="PANTHER" id="PTHR43506">
    <property type="entry name" value="BIOTIN/LIPOATE A/B PROTEIN LIGASE FAMILY"/>
    <property type="match status" value="1"/>
</dbReference>
<reference evidence="2" key="1">
    <citation type="submission" date="2014-11" db="EMBL/GenBank/DDBJ databases">
        <authorList>
            <person name="Otto D Thomas"/>
            <person name="Naeem Raeece"/>
        </authorList>
    </citation>
    <scope>NUCLEOTIDE SEQUENCE</scope>
</reference>
<sequence>MGGRFNILRLPRVHIFDQLLLEEALYRTSSENWLLQNEGGGKRIPAIVLGISGKPSQWVNVEAAEKNRVPMIRRYTGGGTVYIDHNVVFSSFILDKTLCGVPPFPKEMMKWSGNFYGRVFGTERFRQQADDYAVLPRESLVKRGQGGGEDPSEAEWRKVGGNAQAFAREKVAHHTSFLWKLNDVAMQTYLPPPPREPKYREGRSHRDFLCGLEDMGGEGGDGRAFFGSPDAFLDRVKREATSFAEERGCTVQECEWTEKTRDEMRGVVSDFLSNERTRGLRATWVVDRDGKRLDDSSPEVASLGLAKLAKQNSEISASLFS</sequence>
<protein>
    <recommendedName>
        <fullName evidence="1">BPL/LPL catalytic domain-containing protein</fullName>
    </recommendedName>
</protein>
<dbReference type="InterPro" id="IPR004143">
    <property type="entry name" value="BPL_LPL_catalytic"/>
</dbReference>
<feature type="domain" description="BPL/LPL catalytic" evidence="1">
    <location>
        <begin position="26"/>
        <end position="220"/>
    </location>
</feature>
<dbReference type="InterPro" id="IPR045864">
    <property type="entry name" value="aa-tRNA-synth_II/BPL/LPL"/>
</dbReference>
<dbReference type="VEuPathDB" id="CryptoDB:Cvel_10468"/>